<gene>
    <name evidence="6" type="ORF">SAMN04488541_102729</name>
</gene>
<dbReference type="SUPFAM" id="SSF81901">
    <property type="entry name" value="HCP-like"/>
    <property type="match status" value="1"/>
</dbReference>
<keyword evidence="1" id="KW-0378">Hydrolase</keyword>
<dbReference type="InterPro" id="IPR036457">
    <property type="entry name" value="PPM-type-like_dom_sf"/>
</dbReference>
<dbReference type="Pfam" id="PF13181">
    <property type="entry name" value="TPR_8"/>
    <property type="match status" value="1"/>
</dbReference>
<dbReference type="PROSITE" id="PS50005">
    <property type="entry name" value="TPR"/>
    <property type="match status" value="2"/>
</dbReference>
<keyword evidence="2" id="KW-0802">TPR repeat</keyword>
<reference evidence="6 7" key="1">
    <citation type="submission" date="2016-10" db="EMBL/GenBank/DDBJ databases">
        <authorList>
            <person name="de Groot N.N."/>
        </authorList>
    </citation>
    <scope>NUCLEOTIDE SEQUENCE [LARGE SCALE GENOMIC DNA]</scope>
    <source>
        <strain>GEY</strain>
        <strain evidence="7">DSM 9560</strain>
    </source>
</reference>
<feature type="domain" description="PPM-type phosphatase" evidence="5">
    <location>
        <begin position="550"/>
        <end position="778"/>
    </location>
</feature>
<sequence length="778" mass="89623">MPTCFAQQEIEKLLMKLDATTKTEEKLAFYKQIAFYYQNDKAYLKAIEYFQKADDLQKGIDIGKRQDILKALAYNYIQLSRPTAAINSLEELLRLNNLDNQQKNNIYTQLALLAKQANDYSKAIHYTQTQIAHLENSKNNLELVQAYNNLGVLYQENGSTTEAMNSFQKGLNLGLQLEQTLKELSQKATLYLNLGTTFTHLGDFQSAKYNFIKALEIWEKQKNAHKIAQVRNYLAANFYVAGNNSDAISYAQQAAELARLNNDEETLLVSYQILAMAYQVEGEIVQSQQYQNQSNQLAEKIREQKRKTEQEQSAKQLEIEKKESEIRSLISEREKQAMSLAQAELERQKQEKELALLKREQELQQAQLKAQELEKERIRQLLVIAQQQARSAEQAREVEKQTLLAEKERIEREKANAQMEKEKTARQLAESQKQQQEKQLEQEQQMRQFGYIVLGLIGITLIVMIISFVNARKTAKRLAKQNKIIEEQSIEIQSQNEELFQNQEEILAQRDAIADKNLELENRNRFIQKSIGAALNIQQAILPYKEKLDELLKDYFIIYRPKDVVSGDFYWLNKIGEKTILVVADCTGHSVQGAFMTLIGNTLLDKIVRVWDITNPTQILNRLHEEIAIVLRQDDTKNDDGMDLVVICMEKESEDNTKIIFSGAKSNLYYIIASHEPSVQILKGTRKSIGGKQNPNKVFENHEIILPKNSLIYAGSDGLQDQNNTERVRFGEKQIIQILEENCHLPLAAQKQILENTLDAHMKDVEQRDDILWIGVRV</sequence>
<evidence type="ECO:0000256" key="3">
    <source>
        <dbReference type="SAM" id="MobiDB-lite"/>
    </source>
</evidence>
<dbReference type="PANTHER" id="PTHR43156:SF9">
    <property type="entry name" value="HAMP DOMAIN-CONTAINING PROTEIN"/>
    <property type="match status" value="1"/>
</dbReference>
<feature type="transmembrane region" description="Helical" evidence="4">
    <location>
        <begin position="449"/>
        <end position="471"/>
    </location>
</feature>
<dbReference type="InterPro" id="IPR011990">
    <property type="entry name" value="TPR-like_helical_dom_sf"/>
</dbReference>
<dbReference type="InterPro" id="IPR019734">
    <property type="entry name" value="TPR_rpt"/>
</dbReference>
<organism evidence="6 7">
    <name type="scientific">Thermoflexibacter ruber</name>
    <dbReference type="NCBI Taxonomy" id="1003"/>
    <lineage>
        <taxon>Bacteria</taxon>
        <taxon>Pseudomonadati</taxon>
        <taxon>Bacteroidota</taxon>
        <taxon>Cytophagia</taxon>
        <taxon>Cytophagales</taxon>
        <taxon>Thermoflexibacteraceae</taxon>
        <taxon>Thermoflexibacter</taxon>
    </lineage>
</organism>
<dbReference type="InterPro" id="IPR052016">
    <property type="entry name" value="Bact_Sigma-Reg"/>
</dbReference>
<dbReference type="GO" id="GO:0016791">
    <property type="term" value="F:phosphatase activity"/>
    <property type="evidence" value="ECO:0007669"/>
    <property type="project" value="TreeGrafter"/>
</dbReference>
<keyword evidence="4" id="KW-0472">Membrane</keyword>
<feature type="compositionally biased region" description="Basic and acidic residues" evidence="3">
    <location>
        <begin position="410"/>
        <end position="425"/>
    </location>
</feature>
<dbReference type="SMART" id="SM00028">
    <property type="entry name" value="TPR"/>
    <property type="match status" value="6"/>
</dbReference>
<dbReference type="Gene3D" id="3.60.40.10">
    <property type="entry name" value="PPM-type phosphatase domain"/>
    <property type="match status" value="1"/>
</dbReference>
<dbReference type="Gene3D" id="1.25.40.10">
    <property type="entry name" value="Tetratricopeptide repeat domain"/>
    <property type="match status" value="2"/>
</dbReference>
<evidence type="ECO:0000256" key="4">
    <source>
        <dbReference type="SAM" id="Phobius"/>
    </source>
</evidence>
<evidence type="ECO:0000256" key="2">
    <source>
        <dbReference type="PROSITE-ProRule" id="PRU00339"/>
    </source>
</evidence>
<keyword evidence="4" id="KW-0812">Transmembrane</keyword>
<dbReference type="SMART" id="SM00331">
    <property type="entry name" value="PP2C_SIG"/>
    <property type="match status" value="1"/>
</dbReference>
<evidence type="ECO:0000313" key="7">
    <source>
        <dbReference type="Proteomes" id="UP000199513"/>
    </source>
</evidence>
<keyword evidence="7" id="KW-1185">Reference proteome</keyword>
<keyword evidence="4" id="KW-1133">Transmembrane helix</keyword>
<dbReference type="Proteomes" id="UP000199513">
    <property type="component" value="Unassembled WGS sequence"/>
</dbReference>
<name>A0A1I2HWQ9_9BACT</name>
<feature type="repeat" description="TPR" evidence="2">
    <location>
        <begin position="144"/>
        <end position="177"/>
    </location>
</feature>
<dbReference type="Pfam" id="PF13424">
    <property type="entry name" value="TPR_12"/>
    <property type="match status" value="1"/>
</dbReference>
<dbReference type="STRING" id="1003.SAMN04488541_102729"/>
<protein>
    <submittedName>
        <fullName evidence="6">Serine phosphatase RsbU, regulator of sigma subunit</fullName>
    </submittedName>
</protein>
<evidence type="ECO:0000256" key="1">
    <source>
        <dbReference type="ARBA" id="ARBA00022801"/>
    </source>
</evidence>
<accession>A0A1I2HWQ9</accession>
<dbReference type="AlphaFoldDB" id="A0A1I2HWQ9"/>
<proteinExistence type="predicted"/>
<evidence type="ECO:0000259" key="5">
    <source>
        <dbReference type="SMART" id="SM00331"/>
    </source>
</evidence>
<feature type="region of interest" description="Disordered" evidence="3">
    <location>
        <begin position="410"/>
        <end position="439"/>
    </location>
</feature>
<dbReference type="EMBL" id="FONY01000027">
    <property type="protein sequence ID" value="SFF34449.1"/>
    <property type="molecule type" value="Genomic_DNA"/>
</dbReference>
<evidence type="ECO:0000313" key="6">
    <source>
        <dbReference type="EMBL" id="SFF34449.1"/>
    </source>
</evidence>
<dbReference type="PANTHER" id="PTHR43156">
    <property type="entry name" value="STAGE II SPORULATION PROTEIN E-RELATED"/>
    <property type="match status" value="1"/>
</dbReference>
<dbReference type="InterPro" id="IPR001932">
    <property type="entry name" value="PPM-type_phosphatase-like_dom"/>
</dbReference>
<dbReference type="Pfam" id="PF07228">
    <property type="entry name" value="SpoIIE"/>
    <property type="match status" value="1"/>
</dbReference>
<feature type="repeat" description="TPR" evidence="2">
    <location>
        <begin position="188"/>
        <end position="221"/>
    </location>
</feature>